<keyword evidence="7 14" id="KW-0479">Metal-binding</keyword>
<feature type="active site" evidence="14">
    <location>
        <position position="248"/>
    </location>
</feature>
<dbReference type="GO" id="GO:0000287">
    <property type="term" value="F:magnesium ion binding"/>
    <property type="evidence" value="ECO:0007669"/>
    <property type="project" value="UniProtKB-UniRule"/>
</dbReference>
<dbReference type="FunFam" id="3.40.50.300:FF:000174">
    <property type="entry name" value="HPr kinase/phosphorylase"/>
    <property type="match status" value="1"/>
</dbReference>
<feature type="region of interest" description="Important for the catalytic mechanism of both phosphorylation and dephosphorylation" evidence="14">
    <location>
        <begin position="206"/>
        <end position="215"/>
    </location>
</feature>
<evidence type="ECO:0000256" key="4">
    <source>
        <dbReference type="ARBA" id="ARBA00011643"/>
    </source>
</evidence>
<evidence type="ECO:0000256" key="6">
    <source>
        <dbReference type="ARBA" id="ARBA00022679"/>
    </source>
</evidence>
<evidence type="ECO:0000256" key="9">
    <source>
        <dbReference type="ARBA" id="ARBA00022777"/>
    </source>
</evidence>
<dbReference type="EC" id="2.7.4.-" evidence="14"/>
<dbReference type="InterPro" id="IPR003755">
    <property type="entry name" value="HPr(Ser)_kin/Pase"/>
</dbReference>
<dbReference type="GO" id="GO:0000155">
    <property type="term" value="F:phosphorelay sensor kinase activity"/>
    <property type="evidence" value="ECO:0007669"/>
    <property type="project" value="InterPro"/>
</dbReference>
<dbReference type="GO" id="GO:0006109">
    <property type="term" value="P:regulation of carbohydrate metabolic process"/>
    <property type="evidence" value="ECO:0007669"/>
    <property type="project" value="UniProtKB-UniRule"/>
</dbReference>
<evidence type="ECO:0000256" key="11">
    <source>
        <dbReference type="ARBA" id="ARBA00022842"/>
    </source>
</evidence>
<dbReference type="InParanoid" id="D4H7T5"/>
<evidence type="ECO:0000256" key="3">
    <source>
        <dbReference type="ARBA" id="ARBA00006883"/>
    </source>
</evidence>
<dbReference type="AlphaFoldDB" id="D4H7T5"/>
<dbReference type="PANTHER" id="PTHR30305">
    <property type="entry name" value="PROTEIN YJDM-RELATED"/>
    <property type="match status" value="1"/>
</dbReference>
<feature type="binding site" evidence="14">
    <location>
        <position position="207"/>
    </location>
    <ligand>
        <name>Mg(2+)</name>
        <dbReference type="ChEBI" id="CHEBI:18420"/>
    </ligand>
</feature>
<comment type="cofactor">
    <cofactor evidence="2 14">
        <name>Mg(2+)</name>
        <dbReference type="ChEBI" id="CHEBI:18420"/>
    </cofactor>
</comment>
<comment type="catalytic activity">
    <reaction evidence="13 14">
        <text>[HPr protein]-O-phospho-L-serine + phosphate + H(+) = [HPr protein]-L-serine + diphosphate</text>
        <dbReference type="Rhea" id="RHEA:46604"/>
        <dbReference type="Rhea" id="RHEA-COMP:11602"/>
        <dbReference type="Rhea" id="RHEA-COMP:11603"/>
        <dbReference type="ChEBI" id="CHEBI:15378"/>
        <dbReference type="ChEBI" id="CHEBI:29999"/>
        <dbReference type="ChEBI" id="CHEBI:33019"/>
        <dbReference type="ChEBI" id="CHEBI:43474"/>
        <dbReference type="ChEBI" id="CHEBI:83421"/>
    </reaction>
</comment>
<dbReference type="InterPro" id="IPR028979">
    <property type="entry name" value="Ser_kin/Pase_Hpr-like_N_sf"/>
</dbReference>
<evidence type="ECO:0000259" key="16">
    <source>
        <dbReference type="Pfam" id="PF07475"/>
    </source>
</evidence>
<dbReference type="HAMAP" id="MF_01249">
    <property type="entry name" value="HPr_kinase"/>
    <property type="match status" value="1"/>
</dbReference>
<dbReference type="eggNOG" id="COG1493">
    <property type="taxonomic scope" value="Bacteria"/>
</dbReference>
<evidence type="ECO:0000256" key="13">
    <source>
        <dbReference type="ARBA" id="ARBA00047657"/>
    </source>
</evidence>
<dbReference type="Proteomes" id="UP000002012">
    <property type="component" value="Chromosome"/>
</dbReference>
<evidence type="ECO:0000313" key="17">
    <source>
        <dbReference type="EMBL" id="ADD68084.1"/>
    </source>
</evidence>
<keyword evidence="6 14" id="KW-0808">Transferase</keyword>
<evidence type="ECO:0000256" key="10">
    <source>
        <dbReference type="ARBA" id="ARBA00022840"/>
    </source>
</evidence>
<comment type="catalytic activity">
    <reaction evidence="1 14">
        <text>[HPr protein]-L-serine + ATP = [HPr protein]-O-phospho-L-serine + ADP + H(+)</text>
        <dbReference type="Rhea" id="RHEA:46600"/>
        <dbReference type="Rhea" id="RHEA-COMP:11602"/>
        <dbReference type="Rhea" id="RHEA-COMP:11603"/>
        <dbReference type="ChEBI" id="CHEBI:15378"/>
        <dbReference type="ChEBI" id="CHEBI:29999"/>
        <dbReference type="ChEBI" id="CHEBI:30616"/>
        <dbReference type="ChEBI" id="CHEBI:83421"/>
        <dbReference type="ChEBI" id="CHEBI:456216"/>
    </reaction>
</comment>
<evidence type="ECO:0000256" key="5">
    <source>
        <dbReference type="ARBA" id="ARBA00022527"/>
    </source>
</evidence>
<keyword evidence="11 14" id="KW-0460">Magnesium</keyword>
<evidence type="ECO:0000256" key="1">
    <source>
        <dbReference type="ARBA" id="ARBA00001120"/>
    </source>
</evidence>
<comment type="similarity">
    <text evidence="3 14">Belongs to the HPrK/P family.</text>
</comment>
<feature type="domain" description="HPr(Ser) kinase/phosphorylase N-terminal" evidence="15">
    <location>
        <begin position="16"/>
        <end position="133"/>
    </location>
</feature>
<dbReference type="SUPFAM" id="SSF75138">
    <property type="entry name" value="HprK N-terminal domain-like"/>
    <property type="match status" value="1"/>
</dbReference>
<dbReference type="Pfam" id="PF07475">
    <property type="entry name" value="Hpr_kinase_C"/>
    <property type="match status" value="1"/>
</dbReference>
<dbReference type="PaxDb" id="522772-Dacet_1312"/>
<keyword evidence="8 14" id="KW-0547">Nucleotide-binding</keyword>
<feature type="domain" description="HPr kinase/phosphorylase C-terminal" evidence="16">
    <location>
        <begin position="135"/>
        <end position="303"/>
    </location>
</feature>
<dbReference type="OrthoDB" id="9778803at2"/>
<dbReference type="CDD" id="cd01918">
    <property type="entry name" value="HprK_C"/>
    <property type="match status" value="1"/>
</dbReference>
<dbReference type="HOGENOM" id="CLU_052030_0_1_0"/>
<organism evidence="17 18">
    <name type="scientific">Denitrovibrio acetiphilus (strain DSM 12809 / NBRC 114555 / N2460)</name>
    <dbReference type="NCBI Taxonomy" id="522772"/>
    <lineage>
        <taxon>Bacteria</taxon>
        <taxon>Pseudomonadati</taxon>
        <taxon>Deferribacterota</taxon>
        <taxon>Deferribacteres</taxon>
        <taxon>Deferribacterales</taxon>
        <taxon>Geovibrionaceae</taxon>
        <taxon>Denitrovibrio</taxon>
    </lineage>
</organism>
<dbReference type="EMBL" id="CP001968">
    <property type="protein sequence ID" value="ADD68084.1"/>
    <property type="molecule type" value="Genomic_DNA"/>
</dbReference>
<dbReference type="GO" id="GO:0004712">
    <property type="term" value="F:protein serine/threonine/tyrosine kinase activity"/>
    <property type="evidence" value="ECO:0007669"/>
    <property type="project" value="UniProtKB-UniRule"/>
</dbReference>
<dbReference type="RefSeq" id="WP_013010606.1">
    <property type="nucleotide sequence ID" value="NC_013943.1"/>
</dbReference>
<accession>D4H7T5</accession>
<comment type="function">
    <text evidence="14">Catalyzes the ATP- as well as the pyrophosphate-dependent phosphorylation of a specific serine residue in HPr, a phosphocarrier protein of the phosphoenolpyruvate-dependent sugar phosphotransferase system (PTS). HprK/P also catalyzes the pyrophosphate-producing, inorganic phosphate-dependent dephosphorylation (phosphorolysis) of seryl-phosphorylated HPr (P-Ser-HPr).</text>
</comment>
<feature type="binding site" evidence="14">
    <location>
        <position position="166"/>
    </location>
    <ligand>
        <name>Mg(2+)</name>
        <dbReference type="ChEBI" id="CHEBI:18420"/>
    </ligand>
</feature>
<feature type="region of interest" description="Important for the catalytic mechanism of dephosphorylation" evidence="14">
    <location>
        <begin position="269"/>
        <end position="274"/>
    </location>
</feature>
<keyword evidence="10 14" id="KW-0067">ATP-binding</keyword>
<gene>
    <name evidence="14" type="primary">hprK</name>
    <name evidence="17" type="ordered locus">Dacet_1312</name>
</gene>
<dbReference type="Gene3D" id="3.40.1390.20">
    <property type="entry name" value="HprK N-terminal domain-like"/>
    <property type="match status" value="1"/>
</dbReference>
<sequence>MNKAVPVADLLGVDAQHLQLKLVYGKQQLKNRYINNYRIQKPGLALAGFADHIHGGRVQVLGNTELSYLWTLKPEERFESISHLCKRGVCCFIVTKNLHIPKELLEAVKSHNVPLLKTHLPSSDAIQGIMLYLEEQLAPETHQHGVFMDIFGIGVLITGRSGIGKSECAIELIKRGHRLVADDAVHFRKIQEYLEGQSSGILRYHMEVRGLGILNIKDMFGVTAIRQRKKLELVVEFTDWNPDASYDRLGLDNLTVEILKLEVPKIILPISAGRNMAVIVEVAARNHLLKIMGYDSAKEFSDRLLHSINPNAERTHPYRDIDDIIRRKRVE</sequence>
<evidence type="ECO:0000259" key="15">
    <source>
        <dbReference type="Pfam" id="PF02603"/>
    </source>
</evidence>
<keyword evidence="5 14" id="KW-0723">Serine/threonine-protein kinase</keyword>
<dbReference type="PANTHER" id="PTHR30305:SF1">
    <property type="entry name" value="HPR KINASE_PHOSPHORYLASE"/>
    <property type="match status" value="1"/>
</dbReference>
<reference evidence="17 18" key="1">
    <citation type="journal article" date="2010" name="Stand. Genomic Sci.">
        <title>Complete genome sequence of Denitrovibrio acetiphilus type strain (N2460).</title>
        <authorList>
            <person name="Kiss H."/>
            <person name="Lang E."/>
            <person name="Lapidus A."/>
            <person name="Copeland A."/>
            <person name="Nolan M."/>
            <person name="Glavina Del Rio T."/>
            <person name="Chen F."/>
            <person name="Lucas S."/>
            <person name="Tice H."/>
            <person name="Cheng J.F."/>
            <person name="Han C."/>
            <person name="Goodwin L."/>
            <person name="Pitluck S."/>
            <person name="Liolios K."/>
            <person name="Pati A."/>
            <person name="Ivanova N."/>
            <person name="Mavromatis K."/>
            <person name="Chen A."/>
            <person name="Palaniappan K."/>
            <person name="Land M."/>
            <person name="Hauser L."/>
            <person name="Chang Y.J."/>
            <person name="Jeffries C.D."/>
            <person name="Detter J.C."/>
            <person name="Brettin T."/>
            <person name="Spring S."/>
            <person name="Rohde M."/>
            <person name="Goker M."/>
            <person name="Woyke T."/>
            <person name="Bristow J."/>
            <person name="Eisen J.A."/>
            <person name="Markowitz V."/>
            <person name="Hugenholtz P."/>
            <person name="Kyrpides N.C."/>
            <person name="Klenk H.P."/>
        </authorList>
    </citation>
    <scope>NUCLEOTIDE SEQUENCE [LARGE SCALE GENOMIC DNA]</scope>
    <source>
        <strain evidence="18">DSM 12809 / NBRC 114555 / N2460</strain>
    </source>
</reference>
<dbReference type="InterPro" id="IPR027417">
    <property type="entry name" value="P-loop_NTPase"/>
</dbReference>
<dbReference type="GO" id="GO:0005524">
    <property type="term" value="F:ATP binding"/>
    <property type="evidence" value="ECO:0007669"/>
    <property type="project" value="UniProtKB-UniRule"/>
</dbReference>
<evidence type="ECO:0000313" key="18">
    <source>
        <dbReference type="Proteomes" id="UP000002012"/>
    </source>
</evidence>
<comment type="miscellaneous">
    <text evidence="14">Both phosphorylation and phosphorolysis are carried out by the same active site and suggest a common mechanism for both reactions.</text>
</comment>
<dbReference type="EC" id="2.7.11.-" evidence="14"/>
<dbReference type="KEGG" id="dap:Dacet_1312"/>
<protein>
    <recommendedName>
        <fullName evidence="14">HPr kinase/phosphorylase</fullName>
        <shortName evidence="14">HPrK/P</shortName>
        <ecNumber evidence="14">2.7.11.-</ecNumber>
        <ecNumber evidence="14">2.7.4.-</ecNumber>
    </recommendedName>
    <alternativeName>
        <fullName evidence="14">HPr(Ser) kinase/phosphorylase</fullName>
    </alternativeName>
</protein>
<dbReference type="Gene3D" id="3.40.50.300">
    <property type="entry name" value="P-loop containing nucleotide triphosphate hydrolases"/>
    <property type="match status" value="1"/>
</dbReference>
<dbReference type="NCBIfam" id="TIGR00679">
    <property type="entry name" value="hpr-ser"/>
    <property type="match status" value="1"/>
</dbReference>
<keyword evidence="12 14" id="KW-0511">Multifunctional enzyme</keyword>
<keyword evidence="9 14" id="KW-0418">Kinase</keyword>
<proteinExistence type="inferred from homology"/>
<dbReference type="GO" id="GO:0004674">
    <property type="term" value="F:protein serine/threonine kinase activity"/>
    <property type="evidence" value="ECO:0007669"/>
    <property type="project" value="UniProtKB-KW"/>
</dbReference>
<dbReference type="Pfam" id="PF02603">
    <property type="entry name" value="Hpr_kinase_N"/>
    <property type="match status" value="1"/>
</dbReference>
<dbReference type="InterPro" id="IPR011126">
    <property type="entry name" value="Hpr_kin/Pase_Hpr_N"/>
</dbReference>
<evidence type="ECO:0000256" key="2">
    <source>
        <dbReference type="ARBA" id="ARBA00001946"/>
    </source>
</evidence>
<dbReference type="InterPro" id="IPR011104">
    <property type="entry name" value="Hpr_kin/Pase_C"/>
</dbReference>
<dbReference type="SUPFAM" id="SSF53795">
    <property type="entry name" value="PEP carboxykinase-like"/>
    <property type="match status" value="1"/>
</dbReference>
<evidence type="ECO:0000256" key="14">
    <source>
        <dbReference type="HAMAP-Rule" id="MF_01249"/>
    </source>
</evidence>
<evidence type="ECO:0000256" key="7">
    <source>
        <dbReference type="ARBA" id="ARBA00022723"/>
    </source>
</evidence>
<name>D4H7T5_DENA2</name>
<comment type="domain">
    <text evidence="14">The Walker A ATP-binding motif also binds Pi and PPi.</text>
</comment>
<keyword evidence="18" id="KW-1185">Reference proteome</keyword>
<feature type="binding site" evidence="14">
    <location>
        <begin position="159"/>
        <end position="166"/>
    </location>
    <ligand>
        <name>ATP</name>
        <dbReference type="ChEBI" id="CHEBI:30616"/>
    </ligand>
</feature>
<feature type="active site" evidence="14">
    <location>
        <position position="144"/>
    </location>
</feature>
<feature type="active site" evidence="14">
    <location>
        <position position="165"/>
    </location>
</feature>
<evidence type="ECO:0000256" key="8">
    <source>
        <dbReference type="ARBA" id="ARBA00022741"/>
    </source>
</evidence>
<comment type="subunit">
    <text evidence="4 14">Homohexamer.</text>
</comment>
<dbReference type="STRING" id="522772.Dacet_1312"/>
<evidence type="ECO:0000256" key="12">
    <source>
        <dbReference type="ARBA" id="ARBA00023268"/>
    </source>
</evidence>
<feature type="active site" description="Proton acceptor; for phosphorylation activity. Proton donor; for dephosphorylation activity" evidence="14">
    <location>
        <position position="183"/>
    </location>
</feature>